<sequence length="3349" mass="373364">MLNIVLLVTSICIVVVLILYLFFWNRLVAFLLGLILRLSFWNQGEGSIWVDIGSIHFSILTGRVLFKDLRYHSSNQTIRVVKGQVSWRYWIRRPAAEEDLSHAQVVGEDPKHQDHPPLACRVHMALQGLEWFIYNRTAGYDNIVAQMQDDLPPTPAPTPAGARTSFDARDAVRKMFSRTSTHPEVPMSLVSSLYQKSPGFLKRALVWLKLQLPNFDPKNLLPMGIEATKGAIICGNASTPSLLVAEFSKVEGTYGIVQSRSKYDLYKQLVNLKFRNASLCYVENNDYHDRMSDIGQKVHDHIKDARQPPIRQSTYLSFTSFEKLWTRLKLWSVASARPSRLRALFGYPSVPVPHPPASWGWRKAPKSMDDETPVGVDFSSHDYAIERKILEAPLLELLYYADAVGVVPCDLPRPTNEGTEDMDPFDIGNGDLPPEWGMDFVVRGGFLRYGPWADRQRVILQQCFFPQVFHDMVPTTRLKSGDDRMWTALKVFIELQDGVTLHIPFREASKDWQWDGKVNVLNRPRKREAASIHVKAGDNSTISYVLPMVVQPTGYQPSLEVHLDTVTVTSSLNDIRLVTAESCRLRGQLPAPLKWNGERQWTFTVSLRQAALFLLRDHITMLTDVGKDWSSGPPTDYHRHVPMLYAVDLDMQYYEINMYVNDHNIIDKPLIKEDNALVTLRGMYLKHGVRIPLLQYRPEASAVSFWIDAPDVAVNLTLPRWNTHSLYPKPDRNNIGRIGFLGLNGSYRYHSDVHEHNIDLLKMDFTARDVIYKAFGWTVRHFMVLRDNYFGSFTHFCTLFEYLEKRRKGQQVGDPIELQYRPGKSNPMEVEVGVDVTRGMLVLPAGLPGYEVYSAGGTTANQAEDLGSSLLLTIPGLQLQLRTNDYYMEMTLNIDNIFGRFEEHCYDDVLKSRRISPHTDSVIILDGLDITANRLFGPQPRNSTYVCIWEIHFGGLKASLSPYQTKLLSAVSTAFGFNFSDPLNAPAKDFAVPSDPDVTFLKLTLDRVELVWLAGNSAVEISLPKGLRIDSNDLAGDFHRKVTSIRLPSALLRLLLTSEQCPGSWYEASRVTMDADVDIYSAPPGWQESAHAQTEFICSQDKHTGRAQALYSTKVPHDQGLCRGLLDSDVYTPQLKVPSRTTPPPAKHNPSSRTKIAQLHAQMFSSAVTLQSESEGDEGISEADRDARLANSRPNGMPKDTLNNQDIDNDSVISSDESDDDDLTDPHDWESEASEFGSEDGTTSNSAWSLISQHRNLTEHLKPVFLTRPFMWNESPFVMVRRNPNAFQKRINKEGEKHEQSIADDIKSLFPMDYDLTVIRLVSEHGVVVQCTPLVLPVVTELLEALSYTRLTPELRVDALLAELPPSSTSAQSQLQQRVTIVDGALSSVFVSSTQTVSIGRGVASRLGNAPTDDLPPSRTSPTTMHFRLDTLRLRVNYSESHQDADSCSGTLMVERMLLESKPARASLASGLNGSESTSCRLRIDGVVASYVHREVKLSVGSFKIDLCHTSLDPLFSTSLVIRDCVEEVMNVWNVSDLETSTLDQKVIFNVLKYSQQRTIIDPLSTIQPSYLVQKGEPDQIRRNSCFKFLIYLRACLRYLEASERRAVLELTPAPASDTTLQDIIPLLEHQYLSQGLDDDISNLPQQPLLRKLFRDHFVPPEPSVQQGPSVDAARIELQELQLVIHHPSDGARSEISLGSVALLGHMHPTTLQPNSLPTMGKSHHSLSLRDRSLPALRRVALSVHLGNVGVVIVPQLMDFLHIALRVTRSHVSSLSGTKVKNSRPLVPPMSQSETRHGIYLDTVISIGSLHFTAAADKLVVAFGLTNCVSITTLLAKESMEPRGSIYSINQSLLLEEVAIRLSSTVASNKSASPRLLASLVASKNKVNCVSLQEPGSPSTIRGTLYTAGIRFDVPRSALRLYRFLEDWRKDYLPGLEAALQTLLSEIHPARSIASESAASTNASSLPIVELNVSLLSLSINLQVMLGTWLSWDIRQILLYLSSDRDPRRLGAHAFGLQVGPHTVQISTLSQEDDSAIPSNANIVLRLPVLTFKGHYQGESLQCIAMVEFLDILVKPSDWDILLSVRQKSGQDYNDLLHLIQETRSGKTMPSGPEAISGGMPLKISGTVRMKGFRIGVGGRNSTVYLECDDISGSIENNVDLAWQIQLSDLGLSLASASPTHVAHDVGHRSAFVIIDFQADMKRHAAASRGHLLRVSVTQVHAVMKPTSVGELGDFVDHLRAVVLVRQGAREDELAQFKEKTRSIMRSFDVKIGESQDVETSWMDEYSITVSILNIGVAFPLAGHSDLQMSRSSTQNETIAVRAFLFSIKSLVFGTEHGESGQAAMKGFSFQFVQRFRQSVPSDFSGDNHRTKNRLLYPEMTANVRVERISGFRRVCVSADVSGFILDLDSSIPDYVFALMDVYRQGKERIDRFAINISRPSTHTDPGTQSPRTVTEMPHNALPTSNIVLSSTFASGRVRMYSIRRRENSSRHRSNPSHYEFPSTTYVDSEVEIFDLPVVTVWGEYRASPSPRRLSGPARPLEPSILMFKSTIHSSENILRPTLLPFITDLVARVEERMRQTSRPSSQVSPMQAHDRLPVLPTEQLLEQTADPVSGLKISLSLRIDQSKLELTCQPDVNVIAGLHWDSGGFMLNIAPGARRVTFTGAVGGLTVGLRHGFLSDDCVRLDARNLALNITFSKMESDLEKSISSISVVVDTEFSGGVRFSRLQDVLCFKAVWLDRIPIFSGQHAEAATPSSRSADKIATRSSSQELATAILLRFRAIKLNADLGQSISIVTVDMRDVLLRSRLDDFVSELAFSISQLAVLATGNISGHLTLPDFLFRTTRNHNDHGHYVSGSKMLDVTFTVGVFSLELDSEYQKLLQYRAEPVEVKIFDDWSNITSGIASDERQVDVAFTVSGTEVVVIMNVGTIPKLVSYVDKFKLTLDNQREGASRESKAFRIASSPKPDNPLSAVANAMIKSTRSRLNSEGSIAYIIGQRMSLKLDCLQLVVFPRSMRDPEIARFIGRGVHARLDRLVGTDNSRSTRDLQLFFSSITTSRLSQLNHTGLAKEQVEGTKEWLTLLVKDAHEAIIFGLPSMDIRMRSEELENEGRRLLRYDFSSKFAVKQGAANSEDIYITLNMSLYSWLTALRKTFAREMEQVQATGDVRGAIGSLVQQTAAAKKRSNDPVANRPERESEDNVRTRSGPAHASRESVVDVMGGERVASPTSPIFPLKSPISPTSPSRLSLPPPLSVAVDSQTAAPTSKPVALTYEPHERHIERLTMRQLGEATPDVMHPFFMKKAGFSLEDSLPQYVHEYATMPTEEIMKALLEIYSKQLGAKHRTTEGSI</sequence>
<dbReference type="Pfam" id="PF21678">
    <property type="entry name" value="Csf1_N"/>
    <property type="match status" value="1"/>
</dbReference>
<feature type="region of interest" description="Disordered" evidence="1">
    <location>
        <begin position="3178"/>
        <end position="3214"/>
    </location>
</feature>
<dbReference type="PANTHER" id="PTHR32085">
    <property type="entry name" value="PROTEIN CSF1"/>
    <property type="match status" value="1"/>
</dbReference>
<evidence type="ECO:0000256" key="1">
    <source>
        <dbReference type="SAM" id="MobiDB-lite"/>
    </source>
</evidence>
<organism evidence="4 5">
    <name type="scientific">Postia placenta MAD-698-R-SB12</name>
    <dbReference type="NCBI Taxonomy" id="670580"/>
    <lineage>
        <taxon>Eukaryota</taxon>
        <taxon>Fungi</taxon>
        <taxon>Dikarya</taxon>
        <taxon>Basidiomycota</taxon>
        <taxon>Agaricomycotina</taxon>
        <taxon>Agaricomycetes</taxon>
        <taxon>Polyporales</taxon>
        <taxon>Adustoporiaceae</taxon>
        <taxon>Rhodonia</taxon>
    </lineage>
</organism>
<dbReference type="InterPro" id="IPR048636">
    <property type="entry name" value="Csf1_N"/>
</dbReference>
<feature type="region of interest" description="Disordered" evidence="1">
    <location>
        <begin position="1168"/>
        <end position="1245"/>
    </location>
</feature>
<proteinExistence type="predicted"/>
<dbReference type="PANTHER" id="PTHR32085:SF3">
    <property type="entry name" value="PROTEIN CSF1"/>
    <property type="match status" value="1"/>
</dbReference>
<feature type="region of interest" description="Disordered" evidence="1">
    <location>
        <begin position="1134"/>
        <end position="1153"/>
    </location>
</feature>
<dbReference type="STRING" id="670580.A0A1X6NCV0"/>
<dbReference type="GeneID" id="36329217"/>
<dbReference type="OrthoDB" id="10051416at2759"/>
<keyword evidence="2" id="KW-1133">Transmembrane helix</keyword>
<protein>
    <recommendedName>
        <fullName evidence="3">Csf1 N-terminal domain-containing protein</fullName>
    </recommendedName>
</protein>
<feature type="domain" description="Csf1 N-terminal" evidence="3">
    <location>
        <begin position="369"/>
        <end position="808"/>
    </location>
</feature>
<evidence type="ECO:0000256" key="2">
    <source>
        <dbReference type="SAM" id="Phobius"/>
    </source>
</evidence>
<name>A0A1X6NCV0_9APHY</name>
<dbReference type="InterPro" id="IPR029636">
    <property type="entry name" value="Csf1"/>
</dbReference>
<dbReference type="Proteomes" id="UP000194127">
    <property type="component" value="Unassembled WGS sequence"/>
</dbReference>
<evidence type="ECO:0000259" key="3">
    <source>
        <dbReference type="Pfam" id="PF21678"/>
    </source>
</evidence>
<evidence type="ECO:0000313" key="5">
    <source>
        <dbReference type="Proteomes" id="UP000194127"/>
    </source>
</evidence>
<evidence type="ECO:0000313" key="4">
    <source>
        <dbReference type="EMBL" id="OSX66350.1"/>
    </source>
</evidence>
<dbReference type="GO" id="GO:0006113">
    <property type="term" value="P:fermentation"/>
    <property type="evidence" value="ECO:0007669"/>
    <property type="project" value="InterPro"/>
</dbReference>
<keyword evidence="2" id="KW-0472">Membrane</keyword>
<accession>A0A1X6NCV0</accession>
<feature type="compositionally biased region" description="Polar residues" evidence="1">
    <location>
        <begin position="2438"/>
        <end position="2453"/>
    </location>
</feature>
<feature type="region of interest" description="Disordered" evidence="1">
    <location>
        <begin position="2438"/>
        <end position="2459"/>
    </location>
</feature>
<keyword evidence="2" id="KW-0812">Transmembrane</keyword>
<gene>
    <name evidence="4" type="ORF">POSPLADRAFT_1132901</name>
</gene>
<feature type="transmembrane region" description="Helical" evidence="2">
    <location>
        <begin position="6"/>
        <end position="36"/>
    </location>
</feature>
<keyword evidence="5" id="KW-1185">Reference proteome</keyword>
<dbReference type="RefSeq" id="XP_024343144.1">
    <property type="nucleotide sequence ID" value="XM_024484268.1"/>
</dbReference>
<dbReference type="GO" id="GO:0016020">
    <property type="term" value="C:membrane"/>
    <property type="evidence" value="ECO:0007669"/>
    <property type="project" value="InterPro"/>
</dbReference>
<dbReference type="EMBL" id="KZ110592">
    <property type="protein sequence ID" value="OSX66350.1"/>
    <property type="molecule type" value="Genomic_DNA"/>
</dbReference>
<feature type="compositionally biased region" description="Basic and acidic residues" evidence="1">
    <location>
        <begin position="3192"/>
        <end position="3202"/>
    </location>
</feature>
<reference evidence="4 5" key="1">
    <citation type="submission" date="2017-04" db="EMBL/GenBank/DDBJ databases">
        <title>Genome Sequence of the Model Brown-Rot Fungus Postia placenta SB12.</title>
        <authorList>
            <consortium name="DOE Joint Genome Institute"/>
            <person name="Gaskell J."/>
            <person name="Kersten P."/>
            <person name="Larrondo L.F."/>
            <person name="Canessa P."/>
            <person name="Martinez D."/>
            <person name="Hibbett D."/>
            <person name="Schmoll M."/>
            <person name="Kubicek C.P."/>
            <person name="Martinez A.T."/>
            <person name="Yadav J."/>
            <person name="Master E."/>
            <person name="Magnuson J.K."/>
            <person name="James T."/>
            <person name="Yaver D."/>
            <person name="Berka R."/>
            <person name="Labutti K."/>
            <person name="Lipzen A."/>
            <person name="Aerts A."/>
            <person name="Barry K."/>
            <person name="Henrissat B."/>
            <person name="Blanchette R."/>
            <person name="Grigoriev I."/>
            <person name="Cullen D."/>
        </authorList>
    </citation>
    <scope>NUCLEOTIDE SEQUENCE [LARGE SCALE GENOMIC DNA]</scope>
    <source>
        <strain evidence="4 5">MAD-698-R-SB12</strain>
    </source>
</reference>